<feature type="transmembrane region" description="Helical" evidence="1">
    <location>
        <begin position="83"/>
        <end position="103"/>
    </location>
</feature>
<dbReference type="Proteomes" id="UP000021108">
    <property type="component" value="Unassembled WGS sequence"/>
</dbReference>
<feature type="transmembrane region" description="Helical" evidence="1">
    <location>
        <begin position="60"/>
        <end position="77"/>
    </location>
</feature>
<evidence type="ECO:0000256" key="1">
    <source>
        <dbReference type="SAM" id="Phobius"/>
    </source>
</evidence>
<organism evidence="2 3">
    <name type="scientific">Acinetobacter baumannii 625974</name>
    <dbReference type="NCBI Taxonomy" id="1310607"/>
    <lineage>
        <taxon>Bacteria</taxon>
        <taxon>Pseudomonadati</taxon>
        <taxon>Pseudomonadota</taxon>
        <taxon>Gammaproteobacteria</taxon>
        <taxon>Moraxellales</taxon>
        <taxon>Moraxellaceae</taxon>
        <taxon>Acinetobacter</taxon>
        <taxon>Acinetobacter calcoaceticus/baumannii complex</taxon>
    </lineage>
</organism>
<comment type="caution">
    <text evidence="2">The sequence shown here is derived from an EMBL/GenBank/DDBJ whole genome shotgun (WGS) entry which is preliminary data.</text>
</comment>
<evidence type="ECO:0000313" key="2">
    <source>
        <dbReference type="EMBL" id="EXC05587.1"/>
    </source>
</evidence>
<dbReference type="AlphaFoldDB" id="A0A009QF58"/>
<name>A0A009QF58_ACIBA</name>
<evidence type="ECO:0008006" key="4">
    <source>
        <dbReference type="Google" id="ProtNLM"/>
    </source>
</evidence>
<keyword evidence="1" id="KW-1133">Transmembrane helix</keyword>
<reference evidence="2 3" key="1">
    <citation type="submission" date="2014-02" db="EMBL/GenBank/DDBJ databases">
        <title>Comparative genomics and transcriptomics to identify genetic mechanisms underlying the emergence of carbapenem resistant Acinetobacter baumannii (CRAb).</title>
        <authorList>
            <person name="Harris A.D."/>
            <person name="Johnson K.J."/>
            <person name="George J."/>
            <person name="Shefchek K."/>
            <person name="Daugherty S.C."/>
            <person name="Parankush S."/>
            <person name="Sadzewicz L."/>
            <person name="Tallon L."/>
            <person name="Sengamalay N."/>
            <person name="Hazen T.H."/>
            <person name="Rasko D.A."/>
        </authorList>
    </citation>
    <scope>NUCLEOTIDE SEQUENCE [LARGE SCALE GENOMIC DNA]</scope>
    <source>
        <strain evidence="2 3">625974</strain>
    </source>
</reference>
<dbReference type="RefSeq" id="WP_032059818.1">
    <property type="nucleotide sequence ID" value="NZ_JEXD01000034.1"/>
</dbReference>
<protein>
    <recommendedName>
        <fullName evidence="4">Transmembrane protein</fullName>
    </recommendedName>
</protein>
<dbReference type="EMBL" id="JEXD01000034">
    <property type="protein sequence ID" value="EXC05587.1"/>
    <property type="molecule type" value="Genomic_DNA"/>
</dbReference>
<keyword evidence="1" id="KW-0812">Transmembrane</keyword>
<evidence type="ECO:0000313" key="3">
    <source>
        <dbReference type="Proteomes" id="UP000021108"/>
    </source>
</evidence>
<keyword evidence="1" id="KW-0472">Membrane</keyword>
<proteinExistence type="predicted"/>
<gene>
    <name evidence="2" type="ORF">J506_3115</name>
</gene>
<accession>A0A009QF58</accession>
<sequence>MRDFNSGDIHGDVQINDNSNNTKYKLLIHCTPEELIQEESHRRALLSDERSRKNRTNFRFFGFAIFLFSIAFFWYLIQGEIDIASLVIGMASVFVAVKTLHAADTPTDFEKRQLLTLQEISTLLRERGVRR</sequence>